<dbReference type="HOGENOM" id="CLU_065614_2_0_1"/>
<accession>A0A067SUH9</accession>
<gene>
    <name evidence="2" type="ORF">GALMADRAFT_141597</name>
</gene>
<dbReference type="STRING" id="685588.A0A067SUH9"/>
<proteinExistence type="predicted"/>
<dbReference type="Proteomes" id="UP000027222">
    <property type="component" value="Unassembled WGS sequence"/>
</dbReference>
<protein>
    <submittedName>
        <fullName evidence="2">Uncharacterized protein</fullName>
    </submittedName>
</protein>
<sequence length="212" mass="23718">MISRHLPLITHRVQFSSKVSSTAPLVTHRLEFDRQADRQPTSKKPQLERRELTPSDAGSEGNENKDKDLESELSDLTDSEEEATQSITSKSKKIPKPAGEPGRPGSGGYSIDDALASWGKEEVLKVNKLVKKLADLKLDNTKSYNKQNGRKVNNICEEVARHHDIIQKYDDFWPIRGMLKMHLKTTSEVHRRGGGPVSNRNNNAVIRGGLTI</sequence>
<dbReference type="OrthoDB" id="2686745at2759"/>
<dbReference type="AlphaFoldDB" id="A0A067SUH9"/>
<dbReference type="EMBL" id="KL142383">
    <property type="protein sequence ID" value="KDR74585.1"/>
    <property type="molecule type" value="Genomic_DNA"/>
</dbReference>
<evidence type="ECO:0000256" key="1">
    <source>
        <dbReference type="SAM" id="MobiDB-lite"/>
    </source>
</evidence>
<evidence type="ECO:0000313" key="2">
    <source>
        <dbReference type="EMBL" id="KDR74585.1"/>
    </source>
</evidence>
<evidence type="ECO:0000313" key="3">
    <source>
        <dbReference type="Proteomes" id="UP000027222"/>
    </source>
</evidence>
<name>A0A067SUH9_GALM3</name>
<feature type="compositionally biased region" description="Acidic residues" evidence="1">
    <location>
        <begin position="71"/>
        <end position="83"/>
    </location>
</feature>
<organism evidence="2 3">
    <name type="scientific">Galerina marginata (strain CBS 339.88)</name>
    <dbReference type="NCBI Taxonomy" id="685588"/>
    <lineage>
        <taxon>Eukaryota</taxon>
        <taxon>Fungi</taxon>
        <taxon>Dikarya</taxon>
        <taxon>Basidiomycota</taxon>
        <taxon>Agaricomycotina</taxon>
        <taxon>Agaricomycetes</taxon>
        <taxon>Agaricomycetidae</taxon>
        <taxon>Agaricales</taxon>
        <taxon>Agaricineae</taxon>
        <taxon>Strophariaceae</taxon>
        <taxon>Galerina</taxon>
    </lineage>
</organism>
<feature type="region of interest" description="Disordered" evidence="1">
    <location>
        <begin position="29"/>
        <end position="109"/>
    </location>
</feature>
<keyword evidence="3" id="KW-1185">Reference proteome</keyword>
<reference evidence="3" key="1">
    <citation type="journal article" date="2014" name="Proc. Natl. Acad. Sci. U.S.A.">
        <title>Extensive sampling of basidiomycete genomes demonstrates inadequacy of the white-rot/brown-rot paradigm for wood decay fungi.</title>
        <authorList>
            <person name="Riley R."/>
            <person name="Salamov A.A."/>
            <person name="Brown D.W."/>
            <person name="Nagy L.G."/>
            <person name="Floudas D."/>
            <person name="Held B.W."/>
            <person name="Levasseur A."/>
            <person name="Lombard V."/>
            <person name="Morin E."/>
            <person name="Otillar R."/>
            <person name="Lindquist E.A."/>
            <person name="Sun H."/>
            <person name="LaButti K.M."/>
            <person name="Schmutz J."/>
            <person name="Jabbour D."/>
            <person name="Luo H."/>
            <person name="Baker S.E."/>
            <person name="Pisabarro A.G."/>
            <person name="Walton J.D."/>
            <person name="Blanchette R.A."/>
            <person name="Henrissat B."/>
            <person name="Martin F."/>
            <person name="Cullen D."/>
            <person name="Hibbett D.S."/>
            <person name="Grigoriev I.V."/>
        </authorList>
    </citation>
    <scope>NUCLEOTIDE SEQUENCE [LARGE SCALE GENOMIC DNA]</scope>
    <source>
        <strain evidence="3">CBS 339.88</strain>
    </source>
</reference>